<organism evidence="2 3">
    <name type="scientific">Microctonus aethiopoides</name>
    <dbReference type="NCBI Taxonomy" id="144406"/>
    <lineage>
        <taxon>Eukaryota</taxon>
        <taxon>Metazoa</taxon>
        <taxon>Ecdysozoa</taxon>
        <taxon>Arthropoda</taxon>
        <taxon>Hexapoda</taxon>
        <taxon>Insecta</taxon>
        <taxon>Pterygota</taxon>
        <taxon>Neoptera</taxon>
        <taxon>Endopterygota</taxon>
        <taxon>Hymenoptera</taxon>
        <taxon>Apocrita</taxon>
        <taxon>Ichneumonoidea</taxon>
        <taxon>Braconidae</taxon>
        <taxon>Euphorinae</taxon>
        <taxon>Microctonus</taxon>
    </lineage>
</organism>
<evidence type="ECO:0000313" key="3">
    <source>
        <dbReference type="Proteomes" id="UP001168990"/>
    </source>
</evidence>
<gene>
    <name evidence="2" type="ORF">PV328_008390</name>
</gene>
<name>A0AA39FJ87_9HYME</name>
<reference evidence="2" key="1">
    <citation type="journal article" date="2023" name="bioRxiv">
        <title>Scaffold-level genome assemblies of two parasitoid biocontrol wasps reveal the parthenogenesis mechanism and an associated novel virus.</title>
        <authorList>
            <person name="Inwood S."/>
            <person name="Skelly J."/>
            <person name="Guhlin J."/>
            <person name="Harrop T."/>
            <person name="Goldson S."/>
            <person name="Dearden P."/>
        </authorList>
    </citation>
    <scope>NUCLEOTIDE SEQUENCE</scope>
    <source>
        <strain evidence="2">Irish</strain>
        <tissue evidence="2">Whole body</tissue>
    </source>
</reference>
<evidence type="ECO:0000313" key="2">
    <source>
        <dbReference type="EMBL" id="KAK0170553.1"/>
    </source>
</evidence>
<dbReference type="EMBL" id="JAQQBS010000003">
    <property type="protein sequence ID" value="KAK0170553.1"/>
    <property type="molecule type" value="Genomic_DNA"/>
</dbReference>
<proteinExistence type="predicted"/>
<dbReference type="AlphaFoldDB" id="A0AA39FJ87"/>
<evidence type="ECO:0000256" key="1">
    <source>
        <dbReference type="SAM" id="MobiDB-lite"/>
    </source>
</evidence>
<keyword evidence="3" id="KW-1185">Reference proteome</keyword>
<dbReference type="Proteomes" id="UP001168990">
    <property type="component" value="Unassembled WGS sequence"/>
</dbReference>
<feature type="region of interest" description="Disordered" evidence="1">
    <location>
        <begin position="188"/>
        <end position="209"/>
    </location>
</feature>
<protein>
    <submittedName>
        <fullName evidence="2">Uncharacterized protein</fullName>
    </submittedName>
</protein>
<accession>A0AA39FJ87</accession>
<reference evidence="2" key="2">
    <citation type="submission" date="2023-03" db="EMBL/GenBank/DDBJ databases">
        <authorList>
            <person name="Inwood S.N."/>
            <person name="Skelly J.G."/>
            <person name="Guhlin J."/>
            <person name="Harrop T.W.R."/>
            <person name="Goldson S.G."/>
            <person name="Dearden P.K."/>
        </authorList>
    </citation>
    <scope>NUCLEOTIDE SEQUENCE</scope>
    <source>
        <strain evidence="2">Irish</strain>
        <tissue evidence="2">Whole body</tissue>
    </source>
</reference>
<feature type="compositionally biased region" description="Polar residues" evidence="1">
    <location>
        <begin position="8"/>
        <end position="18"/>
    </location>
</feature>
<feature type="region of interest" description="Disordered" evidence="1">
    <location>
        <begin position="1"/>
        <end position="28"/>
    </location>
</feature>
<comment type="caution">
    <text evidence="2">The sequence shown here is derived from an EMBL/GenBank/DDBJ whole genome shotgun (WGS) entry which is preliminary data.</text>
</comment>
<sequence>MSICTDVISPSSKPSLKTNAERKRELKKKVGTKLKSDSTKIVLRQEVGLSEYQSTCTHVRDEIDFLHEALSAYTKGGLKLLKKRYHELPLILGSDSNIPFDTDEELRCVQFLKKELNLDFVSGNTLETTRHGTSIGIFSRYVNHVTSDVHVPLPNIEKISKNIVHSIVGSLLDKNVLLSEQQLSQKGSVSTRASSNSAGNGSVPTQTSVSQGYRSARTIALHIQHQSVSQGYQ</sequence>